<dbReference type="OrthoDB" id="198852at2759"/>
<evidence type="ECO:0000256" key="1">
    <source>
        <dbReference type="SAM" id="MobiDB-lite"/>
    </source>
</evidence>
<protein>
    <recommendedName>
        <fullName evidence="4">BspA family leucine-rich repeat surface protein</fullName>
    </recommendedName>
</protein>
<feature type="region of interest" description="Disordered" evidence="1">
    <location>
        <begin position="222"/>
        <end position="257"/>
    </location>
</feature>
<evidence type="ECO:0008006" key="4">
    <source>
        <dbReference type="Google" id="ProtNLM"/>
    </source>
</evidence>
<evidence type="ECO:0000313" key="2">
    <source>
        <dbReference type="EMBL" id="GMI30652.1"/>
    </source>
</evidence>
<dbReference type="InterPro" id="IPR011889">
    <property type="entry name" value="Liste_lipo_26"/>
</dbReference>
<accession>A0A9W7G3E3</accession>
<dbReference type="NCBIfam" id="TIGR02167">
    <property type="entry name" value="Liste_lipo_26"/>
    <property type="match status" value="3"/>
</dbReference>
<proteinExistence type="predicted"/>
<dbReference type="EMBL" id="BRYA01000001">
    <property type="protein sequence ID" value="GMI30652.1"/>
    <property type="molecule type" value="Genomic_DNA"/>
</dbReference>
<organism evidence="2 3">
    <name type="scientific">Triparma columacea</name>
    <dbReference type="NCBI Taxonomy" id="722753"/>
    <lineage>
        <taxon>Eukaryota</taxon>
        <taxon>Sar</taxon>
        <taxon>Stramenopiles</taxon>
        <taxon>Ochrophyta</taxon>
        <taxon>Bolidophyceae</taxon>
        <taxon>Parmales</taxon>
        <taxon>Triparmaceae</taxon>
        <taxon>Triparma</taxon>
    </lineage>
</organism>
<sequence>MSASDANLPPVPPASILPDTEENKEKSGMKNLGGENRSCKEEELIDEAKLSKRREVNLRLQGRAHLGDAVKEWLDNAEEAKKKYGHISDWDVSEVTDFINLFKGARNFNEDLSRWNTGKVTDMGGMFDGASSFNQPLNSWDTSNVTNMRCMFTLASSFNQPLNSWDTSNVTDMSYMFVEASSFGQPLNDWNTENLIDMTYMFDGSLIRSKPTWYIDSHRPDRHEKYRDASLSDSDDSQDFLSAPNRESEGTGIQNPP</sequence>
<evidence type="ECO:0000313" key="3">
    <source>
        <dbReference type="Proteomes" id="UP001165065"/>
    </source>
</evidence>
<name>A0A9W7G3E3_9STRA</name>
<comment type="caution">
    <text evidence="2">The sequence shown here is derived from an EMBL/GenBank/DDBJ whole genome shotgun (WGS) entry which is preliminary data.</text>
</comment>
<dbReference type="AlphaFoldDB" id="A0A9W7G3E3"/>
<keyword evidence="3" id="KW-1185">Reference proteome</keyword>
<feature type="region of interest" description="Disordered" evidence="1">
    <location>
        <begin position="1"/>
        <end position="40"/>
    </location>
</feature>
<gene>
    <name evidence="2" type="ORF">TrCOL_g2237</name>
</gene>
<reference evidence="3" key="1">
    <citation type="journal article" date="2023" name="Commun. Biol.">
        <title>Genome analysis of Parmales, the sister group of diatoms, reveals the evolutionary specialization of diatoms from phago-mixotrophs to photoautotrophs.</title>
        <authorList>
            <person name="Ban H."/>
            <person name="Sato S."/>
            <person name="Yoshikawa S."/>
            <person name="Yamada K."/>
            <person name="Nakamura Y."/>
            <person name="Ichinomiya M."/>
            <person name="Sato N."/>
            <person name="Blanc-Mathieu R."/>
            <person name="Endo H."/>
            <person name="Kuwata A."/>
            <person name="Ogata H."/>
        </authorList>
    </citation>
    <scope>NUCLEOTIDE SEQUENCE [LARGE SCALE GENOMIC DNA]</scope>
</reference>
<dbReference type="Pfam" id="PF03382">
    <property type="entry name" value="DUF285"/>
    <property type="match status" value="1"/>
</dbReference>
<dbReference type="InterPro" id="IPR005046">
    <property type="entry name" value="DUF285"/>
</dbReference>
<dbReference type="Proteomes" id="UP001165065">
    <property type="component" value="Unassembled WGS sequence"/>
</dbReference>